<comment type="caution">
    <text evidence="1">The sequence shown here is derived from an EMBL/GenBank/DDBJ whole genome shotgun (WGS) entry which is preliminary data.</text>
</comment>
<evidence type="ECO:0000313" key="1">
    <source>
        <dbReference type="EMBL" id="KAJ9649961.1"/>
    </source>
</evidence>
<name>A0ACC2ZQW6_9EURO</name>
<organism evidence="1 2">
    <name type="scientific">Neophaeococcomyces mojaviensis</name>
    <dbReference type="NCBI Taxonomy" id="3383035"/>
    <lineage>
        <taxon>Eukaryota</taxon>
        <taxon>Fungi</taxon>
        <taxon>Dikarya</taxon>
        <taxon>Ascomycota</taxon>
        <taxon>Pezizomycotina</taxon>
        <taxon>Eurotiomycetes</taxon>
        <taxon>Chaetothyriomycetidae</taxon>
        <taxon>Chaetothyriales</taxon>
        <taxon>Chaetothyriales incertae sedis</taxon>
        <taxon>Neophaeococcomyces</taxon>
    </lineage>
</organism>
<evidence type="ECO:0000313" key="2">
    <source>
        <dbReference type="Proteomes" id="UP001172386"/>
    </source>
</evidence>
<reference evidence="1" key="1">
    <citation type="submission" date="2022-10" db="EMBL/GenBank/DDBJ databases">
        <title>Culturing micro-colonial fungi from biological soil crusts in the Mojave desert and describing Neophaeococcomyces mojavensis, and introducing the new genera and species Taxawa tesnikishii.</title>
        <authorList>
            <person name="Kurbessoian T."/>
            <person name="Stajich J.E."/>
        </authorList>
    </citation>
    <scope>NUCLEOTIDE SEQUENCE</scope>
    <source>
        <strain evidence="1">JES_112</strain>
    </source>
</reference>
<accession>A0ACC2ZQW6</accession>
<sequence length="337" mass="36905">MSYQQSYRSVSHPVKSTYHHPSPHSSIHRKPTNSNASLRSISPMPSTSVHAQTTTINHLHSPTPSTPLNSFPPQAPVTPSITPPVSEPPLQPSYATPTSTTSAGLPTPLSSTSTTDSTSLKPLTTKEIDDALQTCLRIQNEAVNEHGKRPFAALMLAPDNVTILASHNSISHYQHAESELARLAATQYSAKYLERCTLVSTWEPCAMCAGTIYWTGIGRLLYAASESKLKELTGANNTENMTMSMSCRTVFSAGQRKVEVIGPMPSWEQRIVDEAGKWWREHQQGALEKTVTPSIKDSGSIHSKRTSVTIYNPEDSYLGSIGEDGEYQADLKIDWMP</sequence>
<keyword evidence="2" id="KW-1185">Reference proteome</keyword>
<protein>
    <submittedName>
        <fullName evidence="1">Uncharacterized protein</fullName>
    </submittedName>
</protein>
<gene>
    <name evidence="1" type="ORF">H2198_010719</name>
</gene>
<dbReference type="Proteomes" id="UP001172386">
    <property type="component" value="Unassembled WGS sequence"/>
</dbReference>
<dbReference type="EMBL" id="JAPDRQ010000407">
    <property type="protein sequence ID" value="KAJ9649961.1"/>
    <property type="molecule type" value="Genomic_DNA"/>
</dbReference>
<proteinExistence type="predicted"/>